<dbReference type="Pfam" id="PF03567">
    <property type="entry name" value="Sulfotransfer_2"/>
    <property type="match status" value="1"/>
</dbReference>
<evidence type="ECO:0000313" key="2">
    <source>
        <dbReference type="Proteomes" id="UP000887566"/>
    </source>
</evidence>
<dbReference type="InterPro" id="IPR005331">
    <property type="entry name" value="Sulfotransferase"/>
</dbReference>
<sequence>MGTQHKNVSFVAIFTALACIAVYILTFTEFDALIEDGGSCSNTNRNIRRSPAVVEDMKRFNNTAIRTILRTPGFRWFDDALISPQNNIYLEKYKLHYCKIDKNMGSTMQAILCFIDDQRLHADLFFNQPWNAGLDGTPCGISTASDTLRQRFLKAAEYYRFFDEDAGIYHFSIIRNPLSRFISAFVDICVNRAPFDGQICFGCGSNLGCFVPQLHDFLYKQSEHLPIQRWSLDWHFFPQSWYCDYDRHIDKYHFIRYGRNEQFWRQIVQVFRNSSVEPHLVSVIEEKLKTKTAAHATFTKSDDYEKIVRDSPILLEYLYKIYFLDFSWFGYRI</sequence>
<evidence type="ECO:0000256" key="1">
    <source>
        <dbReference type="SAM" id="Phobius"/>
    </source>
</evidence>
<evidence type="ECO:0000313" key="3">
    <source>
        <dbReference type="WBParaSite" id="PSAMB.scaffold5205size12327.g26072.t1"/>
    </source>
</evidence>
<organism evidence="2 3">
    <name type="scientific">Plectus sambesii</name>
    <dbReference type="NCBI Taxonomy" id="2011161"/>
    <lineage>
        <taxon>Eukaryota</taxon>
        <taxon>Metazoa</taxon>
        <taxon>Ecdysozoa</taxon>
        <taxon>Nematoda</taxon>
        <taxon>Chromadorea</taxon>
        <taxon>Plectida</taxon>
        <taxon>Plectina</taxon>
        <taxon>Plectoidea</taxon>
        <taxon>Plectidae</taxon>
        <taxon>Plectus</taxon>
    </lineage>
</organism>
<dbReference type="PROSITE" id="PS51257">
    <property type="entry name" value="PROKAR_LIPOPROTEIN"/>
    <property type="match status" value="1"/>
</dbReference>
<protein>
    <submittedName>
        <fullName evidence="3">Carbohydrate sulfotransferase</fullName>
    </submittedName>
</protein>
<reference evidence="3" key="1">
    <citation type="submission" date="2022-11" db="UniProtKB">
        <authorList>
            <consortium name="WormBaseParasite"/>
        </authorList>
    </citation>
    <scope>IDENTIFICATION</scope>
</reference>
<dbReference type="WBParaSite" id="PSAMB.scaffold5205size12327.g26072.t1">
    <property type="protein sequence ID" value="PSAMB.scaffold5205size12327.g26072.t1"/>
    <property type="gene ID" value="PSAMB.scaffold5205size12327.g26072"/>
</dbReference>
<keyword evidence="2" id="KW-1185">Reference proteome</keyword>
<dbReference type="GO" id="GO:1902884">
    <property type="term" value="P:positive regulation of response to oxidative stress"/>
    <property type="evidence" value="ECO:0007669"/>
    <property type="project" value="InterPro"/>
</dbReference>
<proteinExistence type="predicted"/>
<dbReference type="PANTHER" id="PTHR22900">
    <property type="entry name" value="PROTEIN CBG14245-RELATED"/>
    <property type="match status" value="1"/>
</dbReference>
<keyword evidence="1" id="KW-0812">Transmembrane</keyword>
<keyword evidence="1" id="KW-0472">Membrane</keyword>
<dbReference type="AlphaFoldDB" id="A0A914WS91"/>
<dbReference type="PANTHER" id="PTHR22900:SF5">
    <property type="entry name" value="PROTEIN CBG14245"/>
    <property type="match status" value="1"/>
</dbReference>
<dbReference type="InterPro" id="IPR007669">
    <property type="entry name" value="Chst-1-like"/>
</dbReference>
<name>A0A914WS91_9BILA</name>
<dbReference type="GO" id="GO:0047756">
    <property type="term" value="F:chondroitin 4-sulfotransferase activity"/>
    <property type="evidence" value="ECO:0007669"/>
    <property type="project" value="InterPro"/>
</dbReference>
<accession>A0A914WS91</accession>
<dbReference type="Proteomes" id="UP000887566">
    <property type="component" value="Unplaced"/>
</dbReference>
<dbReference type="GO" id="GO:0016020">
    <property type="term" value="C:membrane"/>
    <property type="evidence" value="ECO:0007669"/>
    <property type="project" value="InterPro"/>
</dbReference>
<feature type="transmembrane region" description="Helical" evidence="1">
    <location>
        <begin position="7"/>
        <end position="25"/>
    </location>
</feature>
<keyword evidence="1" id="KW-1133">Transmembrane helix</keyword>
<dbReference type="GO" id="GO:0050650">
    <property type="term" value="P:chondroitin sulfate proteoglycan biosynthetic process"/>
    <property type="evidence" value="ECO:0007669"/>
    <property type="project" value="InterPro"/>
</dbReference>